<organism evidence="2 3">
    <name type="scientific">Variovorax humicola</name>
    <dbReference type="NCBI Taxonomy" id="1769758"/>
    <lineage>
        <taxon>Bacteria</taxon>
        <taxon>Pseudomonadati</taxon>
        <taxon>Pseudomonadota</taxon>
        <taxon>Betaproteobacteria</taxon>
        <taxon>Burkholderiales</taxon>
        <taxon>Comamonadaceae</taxon>
        <taxon>Variovorax</taxon>
    </lineage>
</organism>
<dbReference type="Pfam" id="PF13700">
    <property type="entry name" value="DUF4158"/>
    <property type="match status" value="1"/>
</dbReference>
<name>A0ABU8WA32_9BURK</name>
<proteinExistence type="predicted"/>
<dbReference type="InterPro" id="IPR025296">
    <property type="entry name" value="DUF4158"/>
</dbReference>
<gene>
    <name evidence="2" type="ORF">WKW80_33240</name>
</gene>
<sequence length="143" mass="15598">MSSFALRFVGQEALPSRLSEFDREQFFELGSADVEAITQQCRVSHRLPASLMVLCMRATGRPLDGFNVLPRNLLRHTAELLGISAPSMATLRSIYKHREVEAKLAGFEHAVAVAKAEQPGDGVHIVADGSGTHHHALRIAGRS</sequence>
<accession>A0ABU8WA32</accession>
<evidence type="ECO:0000259" key="1">
    <source>
        <dbReference type="Pfam" id="PF13700"/>
    </source>
</evidence>
<reference evidence="2 3" key="1">
    <citation type="submission" date="2024-03" db="EMBL/GenBank/DDBJ databases">
        <title>Novel species of the genus Variovorax.</title>
        <authorList>
            <person name="Liu Q."/>
            <person name="Xin Y.-H."/>
        </authorList>
    </citation>
    <scope>NUCLEOTIDE SEQUENCE [LARGE SCALE GENOMIC DNA]</scope>
    <source>
        <strain evidence="2 3">KACC 18501</strain>
    </source>
</reference>
<protein>
    <submittedName>
        <fullName evidence="2">DUF4158 domain-containing protein</fullName>
    </submittedName>
</protein>
<evidence type="ECO:0000313" key="3">
    <source>
        <dbReference type="Proteomes" id="UP001363010"/>
    </source>
</evidence>
<dbReference type="Proteomes" id="UP001363010">
    <property type="component" value="Unassembled WGS sequence"/>
</dbReference>
<evidence type="ECO:0000313" key="2">
    <source>
        <dbReference type="EMBL" id="MEJ8826815.1"/>
    </source>
</evidence>
<keyword evidence="3" id="KW-1185">Reference proteome</keyword>
<feature type="domain" description="DUF4158" evidence="1">
    <location>
        <begin position="14"/>
        <end position="89"/>
    </location>
</feature>
<comment type="caution">
    <text evidence="2">The sequence shown here is derived from an EMBL/GenBank/DDBJ whole genome shotgun (WGS) entry which is preliminary data.</text>
</comment>
<dbReference type="EMBL" id="JBBKZV010000042">
    <property type="protein sequence ID" value="MEJ8826815.1"/>
    <property type="molecule type" value="Genomic_DNA"/>
</dbReference>